<dbReference type="Proteomes" id="UP000799444">
    <property type="component" value="Unassembled WGS sequence"/>
</dbReference>
<accession>A0A9P4UU37</accession>
<evidence type="ECO:0000313" key="3">
    <source>
        <dbReference type="Proteomes" id="UP000799444"/>
    </source>
</evidence>
<dbReference type="AlphaFoldDB" id="A0A9P4UU37"/>
<evidence type="ECO:0000313" key="2">
    <source>
        <dbReference type="EMBL" id="KAF2726779.1"/>
    </source>
</evidence>
<dbReference type="EMBL" id="ML996391">
    <property type="protein sequence ID" value="KAF2726779.1"/>
    <property type="molecule type" value="Genomic_DNA"/>
</dbReference>
<organism evidence="2 3">
    <name type="scientific">Polyplosphaeria fusca</name>
    <dbReference type="NCBI Taxonomy" id="682080"/>
    <lineage>
        <taxon>Eukaryota</taxon>
        <taxon>Fungi</taxon>
        <taxon>Dikarya</taxon>
        <taxon>Ascomycota</taxon>
        <taxon>Pezizomycotina</taxon>
        <taxon>Dothideomycetes</taxon>
        <taxon>Pleosporomycetidae</taxon>
        <taxon>Pleosporales</taxon>
        <taxon>Tetraplosphaeriaceae</taxon>
        <taxon>Polyplosphaeria</taxon>
    </lineage>
</organism>
<comment type="caution">
    <text evidence="2">The sequence shown here is derived from an EMBL/GenBank/DDBJ whole genome shotgun (WGS) entry which is preliminary data.</text>
</comment>
<feature type="compositionally biased region" description="Polar residues" evidence="1">
    <location>
        <begin position="30"/>
        <end position="40"/>
    </location>
</feature>
<sequence>MSESHRSNKLFLDATPPSSPLEQPKYQPFVPTQTQESSNPRPSPRAGNMQELGARQRIPQGQAQQKNHDAEARHEEYLIYEQVEDIARQITLAAERLDTVGRTLAAKSLNRGTLGPAMRRVQQRPGRRGRETTLVAHLQEQAPWLSNTGREYSHSNRERVPVMLEIPQSISPNGNIIIALDPSIYAEATAPPPGYTR</sequence>
<evidence type="ECO:0000256" key="1">
    <source>
        <dbReference type="SAM" id="MobiDB-lite"/>
    </source>
</evidence>
<keyword evidence="3" id="KW-1185">Reference proteome</keyword>
<reference evidence="2" key="1">
    <citation type="journal article" date="2020" name="Stud. Mycol.">
        <title>101 Dothideomycetes genomes: a test case for predicting lifestyles and emergence of pathogens.</title>
        <authorList>
            <person name="Haridas S."/>
            <person name="Albert R."/>
            <person name="Binder M."/>
            <person name="Bloem J."/>
            <person name="Labutti K."/>
            <person name="Salamov A."/>
            <person name="Andreopoulos B."/>
            <person name="Baker S."/>
            <person name="Barry K."/>
            <person name="Bills G."/>
            <person name="Bluhm B."/>
            <person name="Cannon C."/>
            <person name="Castanera R."/>
            <person name="Culley D."/>
            <person name="Daum C."/>
            <person name="Ezra D."/>
            <person name="Gonzalez J."/>
            <person name="Henrissat B."/>
            <person name="Kuo A."/>
            <person name="Liang C."/>
            <person name="Lipzen A."/>
            <person name="Lutzoni F."/>
            <person name="Magnuson J."/>
            <person name="Mondo S."/>
            <person name="Nolan M."/>
            <person name="Ohm R."/>
            <person name="Pangilinan J."/>
            <person name="Park H.-J."/>
            <person name="Ramirez L."/>
            <person name="Alfaro M."/>
            <person name="Sun H."/>
            <person name="Tritt A."/>
            <person name="Yoshinaga Y."/>
            <person name="Zwiers L.-H."/>
            <person name="Turgeon B."/>
            <person name="Goodwin S."/>
            <person name="Spatafora J."/>
            <person name="Crous P."/>
            <person name="Grigoriev I."/>
        </authorList>
    </citation>
    <scope>NUCLEOTIDE SEQUENCE</scope>
    <source>
        <strain evidence="2">CBS 125425</strain>
    </source>
</reference>
<name>A0A9P4UU37_9PLEO</name>
<protein>
    <submittedName>
        <fullName evidence="2">Uncharacterized protein</fullName>
    </submittedName>
</protein>
<feature type="region of interest" description="Disordered" evidence="1">
    <location>
        <begin position="1"/>
        <end position="51"/>
    </location>
</feature>
<proteinExistence type="predicted"/>
<gene>
    <name evidence="2" type="ORF">EJ04DRAFT_160497</name>
</gene>